<accession>A0ABW2G6T5</accession>
<feature type="transmembrane region" description="Helical" evidence="12">
    <location>
        <begin position="173"/>
        <end position="191"/>
    </location>
</feature>
<name>A0ABW2G6T5_9ACTN</name>
<evidence type="ECO:0000256" key="10">
    <source>
        <dbReference type="ARBA" id="ARBA00023136"/>
    </source>
</evidence>
<evidence type="ECO:0000256" key="8">
    <source>
        <dbReference type="ARBA" id="ARBA00022989"/>
    </source>
</evidence>
<feature type="domain" description="HAMP" evidence="14">
    <location>
        <begin position="192"/>
        <end position="244"/>
    </location>
</feature>
<feature type="region of interest" description="Disordered" evidence="11">
    <location>
        <begin position="1"/>
        <end position="22"/>
    </location>
</feature>
<reference evidence="16" key="1">
    <citation type="journal article" date="2019" name="Int. J. Syst. Evol. Microbiol.">
        <title>The Global Catalogue of Microorganisms (GCM) 10K type strain sequencing project: providing services to taxonomists for standard genome sequencing and annotation.</title>
        <authorList>
            <consortium name="The Broad Institute Genomics Platform"/>
            <consortium name="The Broad Institute Genome Sequencing Center for Infectious Disease"/>
            <person name="Wu L."/>
            <person name="Ma J."/>
        </authorList>
    </citation>
    <scope>NUCLEOTIDE SEQUENCE [LARGE SCALE GENOMIC DNA]</scope>
    <source>
        <strain evidence="16">CGMCC 1.12859</strain>
    </source>
</reference>
<feature type="transmembrane region" description="Helical" evidence="12">
    <location>
        <begin position="30"/>
        <end position="50"/>
    </location>
</feature>
<gene>
    <name evidence="15" type="ORF">ACFQMG_25990</name>
</gene>
<keyword evidence="9" id="KW-0902">Two-component regulatory system</keyword>
<evidence type="ECO:0000256" key="6">
    <source>
        <dbReference type="ARBA" id="ARBA00022692"/>
    </source>
</evidence>
<dbReference type="PANTHER" id="PTHR45436">
    <property type="entry name" value="SENSOR HISTIDINE KINASE YKOH"/>
    <property type="match status" value="1"/>
</dbReference>
<dbReference type="PANTHER" id="PTHR45436:SF5">
    <property type="entry name" value="SENSOR HISTIDINE KINASE TRCS"/>
    <property type="match status" value="1"/>
</dbReference>
<dbReference type="SUPFAM" id="SSF158472">
    <property type="entry name" value="HAMP domain-like"/>
    <property type="match status" value="1"/>
</dbReference>
<dbReference type="SUPFAM" id="SSF55874">
    <property type="entry name" value="ATPase domain of HSP90 chaperone/DNA topoisomerase II/histidine kinase"/>
    <property type="match status" value="1"/>
</dbReference>
<evidence type="ECO:0000259" key="14">
    <source>
        <dbReference type="PROSITE" id="PS50885"/>
    </source>
</evidence>
<comment type="subcellular location">
    <subcellularLocation>
        <location evidence="2">Cell membrane</location>
    </subcellularLocation>
</comment>
<dbReference type="Pfam" id="PF00512">
    <property type="entry name" value="HisKA"/>
    <property type="match status" value="1"/>
</dbReference>
<dbReference type="SMART" id="SM00304">
    <property type="entry name" value="HAMP"/>
    <property type="match status" value="1"/>
</dbReference>
<dbReference type="Gene3D" id="1.10.287.130">
    <property type="match status" value="1"/>
</dbReference>
<dbReference type="Proteomes" id="UP001596435">
    <property type="component" value="Unassembled WGS sequence"/>
</dbReference>
<dbReference type="InterPro" id="IPR036890">
    <property type="entry name" value="HATPase_C_sf"/>
</dbReference>
<comment type="catalytic activity">
    <reaction evidence="1">
        <text>ATP + protein L-histidine = ADP + protein N-phospho-L-histidine.</text>
        <dbReference type="EC" id="2.7.13.3"/>
    </reaction>
</comment>
<dbReference type="EC" id="2.7.13.3" evidence="3"/>
<protein>
    <recommendedName>
        <fullName evidence="3">histidine kinase</fullName>
        <ecNumber evidence="3">2.7.13.3</ecNumber>
    </recommendedName>
</protein>
<evidence type="ECO:0000256" key="3">
    <source>
        <dbReference type="ARBA" id="ARBA00012438"/>
    </source>
</evidence>
<evidence type="ECO:0000256" key="2">
    <source>
        <dbReference type="ARBA" id="ARBA00004236"/>
    </source>
</evidence>
<sequence length="486" mass="50719">MTERHPAAEGRPVSEGRPAPHRRGSLARNIVLLTTAVAALAVALTGLIAWQTAAHGTEQRERDRLGRQATLLSRMPDLSQPLFDGAQALGGPNGERLAVLGADGAIAGAATPAVDLASRADLLAGRPVDTRGVLGGEEVLLVGRPGPRGGAVVLTEPYAVVARDTDRIRRNTLLPLVVGMVGAALAGGLLARRIARPLVAAARVAHRLADGERGVRAGVDGPREAAEIGHALNVLDGSLVHSENRQREFLLSVSHELRTPLTALRGYAEALADGMIEPERLPEVGRILAGETQRLDRFLGDLLDLARLEADDFRLETAATDLTALVAEAAAFWAEPAARHGVGLRCEPPRPSGAPQEPEQEPEAVVVATDAFRVRQLIDGLVQNALRVTPAGRPVVLAVRPADGGGARLEVRDGGPGLTDDDVRVAFDSGALHERYRSVRPVGSGLGLAIAHRLAGLLGGSVAVRGHGPEGGAAFTVTLPPAPPPR</sequence>
<dbReference type="InterPro" id="IPR036097">
    <property type="entry name" value="HisK_dim/P_sf"/>
</dbReference>
<dbReference type="EMBL" id="JBHTAJ010000057">
    <property type="protein sequence ID" value="MFC7183008.1"/>
    <property type="molecule type" value="Genomic_DNA"/>
</dbReference>
<dbReference type="Pfam" id="PF00672">
    <property type="entry name" value="HAMP"/>
    <property type="match status" value="1"/>
</dbReference>
<keyword evidence="16" id="KW-1185">Reference proteome</keyword>
<dbReference type="SMART" id="SM00388">
    <property type="entry name" value="HisKA"/>
    <property type="match status" value="1"/>
</dbReference>
<evidence type="ECO:0000256" key="7">
    <source>
        <dbReference type="ARBA" id="ARBA00022777"/>
    </source>
</evidence>
<dbReference type="Gene3D" id="6.10.340.10">
    <property type="match status" value="1"/>
</dbReference>
<dbReference type="InterPro" id="IPR003660">
    <property type="entry name" value="HAMP_dom"/>
</dbReference>
<dbReference type="InterPro" id="IPR003594">
    <property type="entry name" value="HATPase_dom"/>
</dbReference>
<organism evidence="15 16">
    <name type="scientific">Kitasatospora paranensis</name>
    <dbReference type="NCBI Taxonomy" id="258053"/>
    <lineage>
        <taxon>Bacteria</taxon>
        <taxon>Bacillati</taxon>
        <taxon>Actinomycetota</taxon>
        <taxon>Actinomycetes</taxon>
        <taxon>Kitasatosporales</taxon>
        <taxon>Streptomycetaceae</taxon>
        <taxon>Kitasatospora</taxon>
    </lineage>
</organism>
<dbReference type="Pfam" id="PF02518">
    <property type="entry name" value="HATPase_c"/>
    <property type="match status" value="1"/>
</dbReference>
<feature type="compositionally biased region" description="Basic and acidic residues" evidence="11">
    <location>
        <begin position="1"/>
        <end position="14"/>
    </location>
</feature>
<dbReference type="PRINTS" id="PR00344">
    <property type="entry name" value="BCTRLSENSOR"/>
</dbReference>
<keyword evidence="6 12" id="KW-0812">Transmembrane</keyword>
<keyword evidence="8 12" id="KW-1133">Transmembrane helix</keyword>
<proteinExistence type="predicted"/>
<evidence type="ECO:0000256" key="4">
    <source>
        <dbReference type="ARBA" id="ARBA00022553"/>
    </source>
</evidence>
<keyword evidence="7 15" id="KW-0418">Kinase</keyword>
<evidence type="ECO:0000256" key="12">
    <source>
        <dbReference type="SAM" id="Phobius"/>
    </source>
</evidence>
<evidence type="ECO:0000256" key="5">
    <source>
        <dbReference type="ARBA" id="ARBA00022679"/>
    </source>
</evidence>
<dbReference type="InterPro" id="IPR050428">
    <property type="entry name" value="TCS_sensor_his_kinase"/>
</dbReference>
<dbReference type="SMART" id="SM00387">
    <property type="entry name" value="HATPase_c"/>
    <property type="match status" value="1"/>
</dbReference>
<dbReference type="InterPro" id="IPR004358">
    <property type="entry name" value="Sig_transdc_His_kin-like_C"/>
</dbReference>
<dbReference type="Gene3D" id="3.30.565.10">
    <property type="entry name" value="Histidine kinase-like ATPase, C-terminal domain"/>
    <property type="match status" value="1"/>
</dbReference>
<dbReference type="RefSeq" id="WP_380232156.1">
    <property type="nucleotide sequence ID" value="NZ_JBHSVH010000002.1"/>
</dbReference>
<evidence type="ECO:0000259" key="13">
    <source>
        <dbReference type="PROSITE" id="PS50109"/>
    </source>
</evidence>
<evidence type="ECO:0000313" key="16">
    <source>
        <dbReference type="Proteomes" id="UP001596435"/>
    </source>
</evidence>
<keyword evidence="4" id="KW-0597">Phosphoprotein</keyword>
<comment type="caution">
    <text evidence="15">The sequence shown here is derived from an EMBL/GenBank/DDBJ whole genome shotgun (WGS) entry which is preliminary data.</text>
</comment>
<dbReference type="InterPro" id="IPR003661">
    <property type="entry name" value="HisK_dim/P_dom"/>
</dbReference>
<dbReference type="CDD" id="cd00082">
    <property type="entry name" value="HisKA"/>
    <property type="match status" value="1"/>
</dbReference>
<evidence type="ECO:0000256" key="11">
    <source>
        <dbReference type="SAM" id="MobiDB-lite"/>
    </source>
</evidence>
<dbReference type="PROSITE" id="PS50885">
    <property type="entry name" value="HAMP"/>
    <property type="match status" value="1"/>
</dbReference>
<dbReference type="InterPro" id="IPR005467">
    <property type="entry name" value="His_kinase_dom"/>
</dbReference>
<feature type="domain" description="Histidine kinase" evidence="13">
    <location>
        <begin position="252"/>
        <end position="483"/>
    </location>
</feature>
<keyword evidence="5" id="KW-0808">Transferase</keyword>
<evidence type="ECO:0000256" key="1">
    <source>
        <dbReference type="ARBA" id="ARBA00000085"/>
    </source>
</evidence>
<dbReference type="SUPFAM" id="SSF47384">
    <property type="entry name" value="Homodimeric domain of signal transducing histidine kinase"/>
    <property type="match status" value="1"/>
</dbReference>
<evidence type="ECO:0000313" key="15">
    <source>
        <dbReference type="EMBL" id="MFC7183008.1"/>
    </source>
</evidence>
<dbReference type="PROSITE" id="PS50109">
    <property type="entry name" value="HIS_KIN"/>
    <property type="match status" value="1"/>
</dbReference>
<evidence type="ECO:0000256" key="9">
    <source>
        <dbReference type="ARBA" id="ARBA00023012"/>
    </source>
</evidence>
<keyword evidence="10 12" id="KW-0472">Membrane</keyword>
<dbReference type="GO" id="GO:0016301">
    <property type="term" value="F:kinase activity"/>
    <property type="evidence" value="ECO:0007669"/>
    <property type="project" value="UniProtKB-KW"/>
</dbReference>